<sequence>MKPSTQLLLPLKRVNAGFGVTLMNSLSTINLSTSMNQTLIWIYLYI</sequence>
<proteinExistence type="predicted"/>
<evidence type="ECO:0000313" key="2">
    <source>
        <dbReference type="Proteomes" id="UP000014174"/>
    </source>
</evidence>
<dbReference type="STRING" id="1150600.ADIARSV_1762"/>
<accession>R9GT80</accession>
<reference evidence="1 2" key="1">
    <citation type="journal article" date="2013" name="Genome Announc.">
        <title>Draft Genome Sequence of Arcticibacter svalbardensis Strain MN12-7T, a Member of the Family Sphingobacteriaceae Isolated from an Arctic Soil Sample.</title>
        <authorList>
            <person name="Shivaji S."/>
            <person name="Ara S."/>
            <person name="Prasad S."/>
            <person name="Manasa B.P."/>
            <person name="Begum Z."/>
            <person name="Singh A."/>
            <person name="Kumar Pinnaka A."/>
        </authorList>
    </citation>
    <scope>NUCLEOTIDE SEQUENCE [LARGE SCALE GENOMIC DNA]</scope>
    <source>
        <strain evidence="1 2">MN12-7</strain>
    </source>
</reference>
<protein>
    <submittedName>
        <fullName evidence="1">Uncharacterized protein</fullName>
    </submittedName>
</protein>
<dbReference type="AlphaFoldDB" id="R9GT80"/>
<organism evidence="1 2">
    <name type="scientific">Arcticibacter svalbardensis MN12-7</name>
    <dbReference type="NCBI Taxonomy" id="1150600"/>
    <lineage>
        <taxon>Bacteria</taxon>
        <taxon>Pseudomonadati</taxon>
        <taxon>Bacteroidota</taxon>
        <taxon>Sphingobacteriia</taxon>
        <taxon>Sphingobacteriales</taxon>
        <taxon>Sphingobacteriaceae</taxon>
        <taxon>Arcticibacter</taxon>
    </lineage>
</organism>
<gene>
    <name evidence="1" type="ORF">ADIARSV_1762</name>
</gene>
<keyword evidence="2" id="KW-1185">Reference proteome</keyword>
<dbReference type="EMBL" id="AQPN01000068">
    <property type="protein sequence ID" value="EOR95062.1"/>
    <property type="molecule type" value="Genomic_DNA"/>
</dbReference>
<comment type="caution">
    <text evidence="1">The sequence shown here is derived from an EMBL/GenBank/DDBJ whole genome shotgun (WGS) entry which is preliminary data.</text>
</comment>
<dbReference type="Proteomes" id="UP000014174">
    <property type="component" value="Unassembled WGS sequence"/>
</dbReference>
<name>R9GT80_9SPHI</name>
<evidence type="ECO:0000313" key="1">
    <source>
        <dbReference type="EMBL" id="EOR95062.1"/>
    </source>
</evidence>